<proteinExistence type="predicted"/>
<sequence length="129" mass="14765">MFSTTNSVKTYTGYDVTLPLIARAQALIEVYIGRDEIDIEAPSDLLLLDKMTSYQTAYMLENEDIVFKQAALTSQGQTDAMVNFDIRMMSPFMSPLAIIAANGLSWNRSRSYRTGKIFQRGRMLDWRKY</sequence>
<organism evidence="1">
    <name type="scientific">uncultured Caudovirales phage</name>
    <dbReference type="NCBI Taxonomy" id="2100421"/>
    <lineage>
        <taxon>Viruses</taxon>
        <taxon>Duplodnaviria</taxon>
        <taxon>Heunggongvirae</taxon>
        <taxon>Uroviricota</taxon>
        <taxon>Caudoviricetes</taxon>
        <taxon>Peduoviridae</taxon>
        <taxon>Maltschvirus</taxon>
        <taxon>Maltschvirus maltsch</taxon>
    </lineage>
</organism>
<dbReference type="EMBL" id="LR796693">
    <property type="protein sequence ID" value="CAB4159842.1"/>
    <property type="molecule type" value="Genomic_DNA"/>
</dbReference>
<evidence type="ECO:0000313" key="1">
    <source>
        <dbReference type="EMBL" id="CAB4159842.1"/>
    </source>
</evidence>
<reference evidence="1" key="1">
    <citation type="submission" date="2020-04" db="EMBL/GenBank/DDBJ databases">
        <authorList>
            <person name="Chiriac C."/>
            <person name="Salcher M."/>
            <person name="Ghai R."/>
            <person name="Kavagutti S V."/>
        </authorList>
    </citation>
    <scope>NUCLEOTIDE SEQUENCE</scope>
</reference>
<name>A0A6J5NM69_9CAUD</name>
<accession>A0A6J5NM69</accession>
<gene>
    <name evidence="1" type="ORF">UFOVP721_3</name>
</gene>
<protein>
    <submittedName>
        <fullName evidence="1">Uncharacterized protein</fullName>
    </submittedName>
</protein>